<dbReference type="Proteomes" id="UP000641954">
    <property type="component" value="Unassembled WGS sequence"/>
</dbReference>
<protein>
    <submittedName>
        <fullName evidence="2">Uncharacterized protein</fullName>
    </submittedName>
</protein>
<evidence type="ECO:0000313" key="2">
    <source>
        <dbReference type="EMBL" id="MBD2543480.1"/>
    </source>
</evidence>
<gene>
    <name evidence="2" type="ORF">H6G72_06355</name>
</gene>
<evidence type="ECO:0000313" key="3">
    <source>
        <dbReference type="Proteomes" id="UP000641954"/>
    </source>
</evidence>
<comment type="caution">
    <text evidence="2">The sequence shown here is derived from an EMBL/GenBank/DDBJ whole genome shotgun (WGS) entry which is preliminary data.</text>
</comment>
<proteinExistence type="predicted"/>
<keyword evidence="3" id="KW-1185">Reference proteome</keyword>
<organism evidence="2 3">
    <name type="scientific">Planktothricoides raciborskii FACHB-1370</name>
    <dbReference type="NCBI Taxonomy" id="2949576"/>
    <lineage>
        <taxon>Bacteria</taxon>
        <taxon>Bacillati</taxon>
        <taxon>Cyanobacteriota</taxon>
        <taxon>Cyanophyceae</taxon>
        <taxon>Oscillatoriophycideae</taxon>
        <taxon>Oscillatoriales</taxon>
        <taxon>Oscillatoriaceae</taxon>
        <taxon>Planktothricoides</taxon>
    </lineage>
</organism>
<evidence type="ECO:0000256" key="1">
    <source>
        <dbReference type="SAM" id="MobiDB-lite"/>
    </source>
</evidence>
<name>A0ABR8ECM5_9CYAN</name>
<sequence length="50" mass="5685">MIVGCWWEPRNRVSLVNQTVNGGKQARNPVSQPPQPTQKQPRNRVSVVDM</sequence>
<reference evidence="2 3" key="1">
    <citation type="journal article" date="2020" name="ISME J.">
        <title>Comparative genomics reveals insights into cyanobacterial evolution and habitat adaptation.</title>
        <authorList>
            <person name="Chen M.Y."/>
            <person name="Teng W.K."/>
            <person name="Zhao L."/>
            <person name="Hu C.X."/>
            <person name="Zhou Y.K."/>
            <person name="Han B.P."/>
            <person name="Song L.R."/>
            <person name="Shu W.S."/>
        </authorList>
    </citation>
    <scope>NUCLEOTIDE SEQUENCE [LARGE SCALE GENOMIC DNA]</scope>
    <source>
        <strain evidence="2 3">FACHB-1370</strain>
    </source>
</reference>
<feature type="region of interest" description="Disordered" evidence="1">
    <location>
        <begin position="21"/>
        <end position="50"/>
    </location>
</feature>
<dbReference type="EMBL" id="JACJSK010000007">
    <property type="protein sequence ID" value="MBD2543480.1"/>
    <property type="molecule type" value="Genomic_DNA"/>
</dbReference>
<dbReference type="RefSeq" id="WP_156331531.1">
    <property type="nucleotide sequence ID" value="NZ_JACJSK010000007.1"/>
</dbReference>
<accession>A0ABR8ECM5</accession>